<reference evidence="3" key="1">
    <citation type="journal article" date="2018" name="Curr. Microbiol.">
        <title>Cellulosimicrobium arenosum sp. nov., Isolated from Marine Sediment Sand.</title>
        <authorList>
            <person name="Oh M."/>
            <person name="Kim J.H."/>
            <person name="Yoon J.H."/>
            <person name="Schumann P."/>
            <person name="Kim W."/>
        </authorList>
    </citation>
    <scope>NUCLEOTIDE SEQUENCE</scope>
    <source>
        <strain evidence="3">KCTC 49039</strain>
    </source>
</reference>
<comment type="caution">
    <text evidence="3">The sequence shown here is derived from an EMBL/GenBank/DDBJ whole genome shotgun (WGS) entry which is preliminary data.</text>
</comment>
<keyword evidence="4" id="KW-1185">Reference proteome</keyword>
<dbReference type="Gene3D" id="1.10.287.70">
    <property type="match status" value="1"/>
</dbReference>
<dbReference type="EMBL" id="JACYHB010000008">
    <property type="protein sequence ID" value="MBD8079633.1"/>
    <property type="molecule type" value="Genomic_DNA"/>
</dbReference>
<dbReference type="SUPFAM" id="SSF81324">
    <property type="entry name" value="Voltage-gated potassium channels"/>
    <property type="match status" value="1"/>
</dbReference>
<proteinExistence type="predicted"/>
<accession>A0A927J0J4</accession>
<dbReference type="AlphaFoldDB" id="A0A927J0J4"/>
<protein>
    <submittedName>
        <fullName evidence="3">Two pore domain potassium channel family protein</fullName>
    </submittedName>
</protein>
<evidence type="ECO:0000259" key="2">
    <source>
        <dbReference type="Pfam" id="PF07885"/>
    </source>
</evidence>
<feature type="transmembrane region" description="Helical" evidence="1">
    <location>
        <begin position="67"/>
        <end position="93"/>
    </location>
</feature>
<dbReference type="Pfam" id="PF07885">
    <property type="entry name" value="Ion_trans_2"/>
    <property type="match status" value="1"/>
</dbReference>
<evidence type="ECO:0000313" key="4">
    <source>
        <dbReference type="Proteomes" id="UP000610846"/>
    </source>
</evidence>
<organism evidence="3 4">
    <name type="scientific">Cellulosimicrobium arenosum</name>
    <dbReference type="NCBI Taxonomy" id="2708133"/>
    <lineage>
        <taxon>Bacteria</taxon>
        <taxon>Bacillati</taxon>
        <taxon>Actinomycetota</taxon>
        <taxon>Actinomycetes</taxon>
        <taxon>Micrococcales</taxon>
        <taxon>Promicromonosporaceae</taxon>
        <taxon>Cellulosimicrobium</taxon>
    </lineage>
</organism>
<dbReference type="RefSeq" id="WP_191829211.1">
    <property type="nucleotide sequence ID" value="NZ_JACYHB010000008.1"/>
</dbReference>
<keyword evidence="3" id="KW-0813">Transport</keyword>
<keyword evidence="3" id="KW-0407">Ion channel</keyword>
<sequence length="176" mass="18727">MALQRGDAMYAVRPVVLLGGLVAVYCLVPVRPEFSIPAALTVLAASIVLFVVVLVRQERRIVRATRPLMAAVEAIVILVSVFLVSFSLVYVGLSESDAGSFTEAVDKLDAVYLSVTVLTTTGFGDIAAVSAPARVAVTAHMLVNVTLLAVGVRMVTRSAQQALTRRQDARRQETGS</sequence>
<keyword evidence="1" id="KW-0472">Membrane</keyword>
<dbReference type="GO" id="GO:0034220">
    <property type="term" value="P:monoatomic ion transmembrane transport"/>
    <property type="evidence" value="ECO:0007669"/>
    <property type="project" value="UniProtKB-KW"/>
</dbReference>
<evidence type="ECO:0000313" key="3">
    <source>
        <dbReference type="EMBL" id="MBD8079633.1"/>
    </source>
</evidence>
<feature type="transmembrane region" description="Helical" evidence="1">
    <location>
        <begin position="36"/>
        <end position="55"/>
    </location>
</feature>
<evidence type="ECO:0000256" key="1">
    <source>
        <dbReference type="SAM" id="Phobius"/>
    </source>
</evidence>
<feature type="transmembrane region" description="Helical" evidence="1">
    <location>
        <begin position="12"/>
        <end position="30"/>
    </location>
</feature>
<feature type="domain" description="Potassium channel" evidence="2">
    <location>
        <begin position="79"/>
        <end position="157"/>
    </location>
</feature>
<keyword evidence="3" id="KW-0406">Ion transport</keyword>
<keyword evidence="1" id="KW-0812">Transmembrane</keyword>
<keyword evidence="1" id="KW-1133">Transmembrane helix</keyword>
<gene>
    <name evidence="3" type="ORF">IF651_11255</name>
</gene>
<reference evidence="3" key="2">
    <citation type="submission" date="2020-09" db="EMBL/GenBank/DDBJ databases">
        <authorList>
            <person name="Yu Y."/>
        </authorList>
    </citation>
    <scope>NUCLEOTIDE SEQUENCE</scope>
    <source>
        <strain evidence="3">KCTC 49039</strain>
    </source>
</reference>
<name>A0A927J0J4_9MICO</name>
<dbReference type="InterPro" id="IPR013099">
    <property type="entry name" value="K_chnl_dom"/>
</dbReference>
<dbReference type="Proteomes" id="UP000610846">
    <property type="component" value="Unassembled WGS sequence"/>
</dbReference>